<dbReference type="KEGG" id="pdio:PDMSB3_0158.2"/>
<geneLocation type="plasmid" evidence="1 2">
    <name>pI</name>
</geneLocation>
<reference evidence="1 2" key="1">
    <citation type="submission" date="2019-08" db="EMBL/GenBank/DDBJ databases">
        <authorList>
            <person name="Herpell B J."/>
        </authorList>
    </citation>
    <scope>NUCLEOTIDE SEQUENCE [LARGE SCALE GENOMIC DNA]</scope>
    <source>
        <strain evidence="2">Msb3</strain>
        <plasmid evidence="1 2">pI</plasmid>
    </source>
</reference>
<dbReference type="EMBL" id="LR699555">
    <property type="protein sequence ID" value="VVD30994.1"/>
    <property type="molecule type" value="Genomic_DNA"/>
</dbReference>
<proteinExistence type="predicted"/>
<accession>A0A5Q4Z2R7</accession>
<dbReference type="AlphaFoldDB" id="A0A5Q4Z2R7"/>
<protein>
    <submittedName>
        <fullName evidence="1">Uncharacterized protein</fullName>
    </submittedName>
</protein>
<dbReference type="Proteomes" id="UP000325811">
    <property type="component" value="Plasmid pI"/>
</dbReference>
<keyword evidence="2" id="KW-1185">Reference proteome</keyword>
<name>A0A5Q4Z2R7_9BURK</name>
<evidence type="ECO:0000313" key="2">
    <source>
        <dbReference type="Proteomes" id="UP000325811"/>
    </source>
</evidence>
<gene>
    <name evidence="1" type="ORF">PDMSB3_0158</name>
</gene>
<sequence>MPLLKTMRAAFAANAAMRAQLHSTNPASHFILTALAIWNTETQIFLRSAAIQYKYPVSGHAEFDGTWSESECVARDANRATLLTA</sequence>
<organism evidence="1 2">
    <name type="scientific">Paraburkholderia dioscoreae</name>
    <dbReference type="NCBI Taxonomy" id="2604047"/>
    <lineage>
        <taxon>Bacteria</taxon>
        <taxon>Pseudomonadati</taxon>
        <taxon>Pseudomonadota</taxon>
        <taxon>Betaproteobacteria</taxon>
        <taxon>Burkholderiales</taxon>
        <taxon>Burkholderiaceae</taxon>
        <taxon>Paraburkholderia</taxon>
    </lineage>
</organism>
<evidence type="ECO:0000313" key="1">
    <source>
        <dbReference type="EMBL" id="VVD30994.1"/>
    </source>
</evidence>
<keyword evidence="1" id="KW-0614">Plasmid</keyword>